<dbReference type="EMBL" id="JAFIQS020000011">
    <property type="protein sequence ID" value="KAH9475921.1"/>
    <property type="molecule type" value="Genomic_DNA"/>
</dbReference>
<keyword evidence="2" id="KW-1185">Reference proteome</keyword>
<protein>
    <submittedName>
        <fullName evidence="1">Uncharacterized protein</fullName>
    </submittedName>
</protein>
<gene>
    <name evidence="1" type="ORF">JR316_0011482</name>
</gene>
<evidence type="ECO:0000313" key="2">
    <source>
        <dbReference type="Proteomes" id="UP000664032"/>
    </source>
</evidence>
<proteinExistence type="predicted"/>
<name>A0ACB8GK65_PSICU</name>
<reference evidence="1" key="1">
    <citation type="submission" date="2021-10" db="EMBL/GenBank/DDBJ databases">
        <title>Psilocybe cubensis genome.</title>
        <authorList>
            <person name="Mckernan K.J."/>
            <person name="Crawford S."/>
            <person name="Trippe A."/>
            <person name="Kane L.T."/>
            <person name="Mclaughlin S."/>
        </authorList>
    </citation>
    <scope>NUCLEOTIDE SEQUENCE</scope>
    <source>
        <strain evidence="1">MGC-MH-2018</strain>
    </source>
</reference>
<evidence type="ECO:0000313" key="1">
    <source>
        <dbReference type="EMBL" id="KAH9475921.1"/>
    </source>
</evidence>
<comment type="caution">
    <text evidence="1">The sequence shown here is derived from an EMBL/GenBank/DDBJ whole genome shotgun (WGS) entry which is preliminary data.</text>
</comment>
<dbReference type="Proteomes" id="UP000664032">
    <property type="component" value="Unassembled WGS sequence"/>
</dbReference>
<accession>A0ACB8GK65</accession>
<organism evidence="1 2">
    <name type="scientific">Psilocybe cubensis</name>
    <name type="common">Psychedelic mushroom</name>
    <name type="synonym">Stropharia cubensis</name>
    <dbReference type="NCBI Taxonomy" id="181762"/>
    <lineage>
        <taxon>Eukaryota</taxon>
        <taxon>Fungi</taxon>
        <taxon>Dikarya</taxon>
        <taxon>Basidiomycota</taxon>
        <taxon>Agaricomycotina</taxon>
        <taxon>Agaricomycetes</taxon>
        <taxon>Agaricomycetidae</taxon>
        <taxon>Agaricales</taxon>
        <taxon>Agaricineae</taxon>
        <taxon>Strophariaceae</taxon>
        <taxon>Psilocybe</taxon>
    </lineage>
</organism>
<sequence>MSAILTLAAKAIKQNYDCKHLPTPLFNAGNSVLLNATNIKSARPSKRFDAKQYGPFKVVNYVGLHNATPLPALANPAVAQVLDHRKLRSGTQYLISFKGTRPEDAIWVTQPNIFDPNKLIDIYNATNRL</sequence>